<dbReference type="RefSeq" id="WP_154477961.1">
    <property type="nucleotide sequence ID" value="NZ_VULY01000018.1"/>
</dbReference>
<comment type="similarity">
    <text evidence="11">Belongs to the DNA polymerase type-C family. PolC subfamily.</text>
</comment>
<evidence type="ECO:0000256" key="5">
    <source>
        <dbReference type="ARBA" id="ARBA00022705"/>
    </source>
</evidence>
<dbReference type="Proteomes" id="UP000434409">
    <property type="component" value="Unassembled WGS sequence"/>
</dbReference>
<evidence type="ECO:0000256" key="9">
    <source>
        <dbReference type="ARBA" id="ARBA00022932"/>
    </source>
</evidence>
<dbReference type="Pfam" id="PF00929">
    <property type="entry name" value="RNase_T"/>
    <property type="match status" value="1"/>
</dbReference>
<feature type="region of interest" description="Disordered" evidence="12">
    <location>
        <begin position="194"/>
        <end position="222"/>
    </location>
</feature>
<dbReference type="SUPFAM" id="SSF53098">
    <property type="entry name" value="Ribonuclease H-like"/>
    <property type="match status" value="1"/>
</dbReference>
<evidence type="ECO:0000259" key="14">
    <source>
        <dbReference type="SMART" id="SM00481"/>
    </source>
</evidence>
<dbReference type="SMART" id="SM00479">
    <property type="entry name" value="EXOIII"/>
    <property type="match status" value="1"/>
</dbReference>
<evidence type="ECO:0000256" key="1">
    <source>
        <dbReference type="ARBA" id="ARBA00003452"/>
    </source>
</evidence>
<dbReference type="Pfam" id="PF17657">
    <property type="entry name" value="DNA_pol3_finger"/>
    <property type="match status" value="1"/>
</dbReference>
<dbReference type="CDD" id="cd06127">
    <property type="entry name" value="DEDDh"/>
    <property type="match status" value="1"/>
</dbReference>
<comment type="caution">
    <text evidence="15">The sequence shown here is derived from an EMBL/GenBank/DDBJ whole genome shotgun (WGS) entry which is preliminary data.</text>
</comment>
<reference evidence="15 16" key="1">
    <citation type="submission" date="2019-08" db="EMBL/GenBank/DDBJ databases">
        <title>In-depth cultivation of the pig gut microbiome towards novel bacterial diversity and tailored functional studies.</title>
        <authorList>
            <person name="Wylensek D."/>
            <person name="Hitch T.C.A."/>
            <person name="Clavel T."/>
        </authorList>
    </citation>
    <scope>NUCLEOTIDE SEQUENCE [LARGE SCALE GENOMIC DNA]</scope>
    <source>
        <strain evidence="15 16">68-1-5</strain>
    </source>
</reference>
<dbReference type="GO" id="GO:0005737">
    <property type="term" value="C:cytoplasm"/>
    <property type="evidence" value="ECO:0007669"/>
    <property type="project" value="UniProtKB-SubCell"/>
</dbReference>
<dbReference type="GO" id="GO:0003677">
    <property type="term" value="F:DNA binding"/>
    <property type="evidence" value="ECO:0007669"/>
    <property type="project" value="UniProtKB-UniRule"/>
</dbReference>
<dbReference type="Pfam" id="PF14480">
    <property type="entry name" value="DNA_pol3_a_NI"/>
    <property type="match status" value="1"/>
</dbReference>
<sequence>MNKSFLEVFPTLQIDREQKELLQGVLVEKVVTNQQKEFLKICLISTHIIPRREIYRLEEEIKKQLFHRRRIEIRMEETYELSPQYTPDIIMESYLDSFLEELGRRSAIERNMLQHASVEFEGNVLCLNLPESIVAEGKKTQLVEYLETVFQKRFQMPIEVRVLYEKRKTRLREEAEHRVQREIKAIVEQSDAVRRRKEEEEAPASRQTEKKKQKKERRAVYQKEGASSKDVVYGRDFEGEVWQLSQINQELGEVIVRGQVIKFDTREIRNEKSIVMITITDFTDSIVVKMFVKNEQLPDVMEGMKAGSFLKVKGIAILDKYDREIGITSVTGVKIIPDFRESRKDLALEKRVELHCHTKMSDMDGVTDVKDLLKRAHDWGHKALAITDHGVVQAFPEANHFIERLGKEDPFKVIYGVEGYLVDDLKDVAVGSKGQSLKGTFVVFDLETTGFSPIRDKIIEIGAVKVENGTIVDTFSTFVNPKIPIPFQITNLTGITDHMVIEAPDIFAVLPDFLDFVQDAVLVAHNAAFDVSFIEQNCRYQEIEFDFTSVDTVGMARILLPSLAKYKLNIVAKALNISLENHHRAVDDAMATAEIFLRFLEMLEEKEVYDLNKLNQFGASNANAIKKLPSHHVILLAQNEEGRVNLYRLISKSHLEYFHRWPRIPKSELSRHRKGLLVGSACEAGEVFQALLNERSEEKLSRIVSFYDYLEIQPIGNNRFMIDSERISSVKCEEDLRQLNRRIVQLGEQFQKPVVATCDVHFMDPSDDVYRKIIMTGKGFQDAEDQAPLYFRTTEEMLEEFQYLGTEKAREVVIENPNRIADTVEKISPVRPDKCPPVIPDSDKDLRKICYEKAHQMYGENLPEIVVERLERELNSIISNGFAVMYIIAQKLVWKSNEDGYLVGSRGSVGSSFVATMAGITEVNPLSPHYYCAECHYSDFESSEVRAYAGGCGWDMPDKKCPKCGAPLKKDGFDIPFETFLGFKGNKEPDIDLNFSGDYQSNAHKYTEVIFGTGQTYRAGTIGTLAEKTAFGYVKNYYEERGEAKRNCEIDRIVKGCTGIRRSTGQHPGGIIVLPLGEEIHSFTPVQHPANDMNTDIITTHFDYHSIDHNLLKLDILGHDDPTMIKTLEEYISSDALDNEFNETDHPFDATKIPLDDKSVMSLFHDTSALGITPEDIGGCPVGCLGIPEFGTDFVIQMVVDTKPQTLSDLIRISGLSHGTDVWLNNAQELIRSKKATISTAICTRDDIMTYLINQGMDSELSFTIMEAVRKGKGLPPGTEEQMREAGVPDWYIWSCNQIKYMFPKAHAAAYVMMAYRIAYCKIHYPLAYYGAYFGIRASAFSYELMCQGKEALLHHMEEYRKRGKDLSNKEQDTMKDMKVVQEMYARGFSFEPIDVYQAKARRFLIRDGKLMPPLNSIDGMGEKAADAVEEASKGGKYLSRDDFRQRTKVSKTVVDTMVELGILAGLPESNQLSLFD</sequence>
<dbReference type="InterPro" id="IPR006308">
    <property type="entry name" value="Pol_III_a_PolC-type_gram_pos"/>
</dbReference>
<keyword evidence="7 11" id="KW-0378">Hydrolase</keyword>
<comment type="catalytic activity">
    <reaction evidence="10 11">
        <text>DNA(n) + a 2'-deoxyribonucleoside 5'-triphosphate = DNA(n+1) + diphosphate</text>
        <dbReference type="Rhea" id="RHEA:22508"/>
        <dbReference type="Rhea" id="RHEA-COMP:17339"/>
        <dbReference type="Rhea" id="RHEA-COMP:17340"/>
        <dbReference type="ChEBI" id="CHEBI:33019"/>
        <dbReference type="ChEBI" id="CHEBI:61560"/>
        <dbReference type="ChEBI" id="CHEBI:173112"/>
        <dbReference type="EC" id="2.7.7.7"/>
    </reaction>
</comment>
<dbReference type="HAMAP" id="MF_00356">
    <property type="entry name" value="DNApol_PolC"/>
    <property type="match status" value="1"/>
</dbReference>
<dbReference type="Gene3D" id="1.10.150.700">
    <property type="entry name" value="PolC, middle finger domain"/>
    <property type="match status" value="1"/>
</dbReference>
<dbReference type="Gene3D" id="3.20.20.140">
    <property type="entry name" value="Metal-dependent hydrolases"/>
    <property type="match status" value="2"/>
</dbReference>
<dbReference type="Pfam" id="PF11490">
    <property type="entry name" value="DNA_pol3_a_NII"/>
    <property type="match status" value="1"/>
</dbReference>
<evidence type="ECO:0000256" key="12">
    <source>
        <dbReference type="SAM" id="MobiDB-lite"/>
    </source>
</evidence>
<evidence type="ECO:0000256" key="8">
    <source>
        <dbReference type="ARBA" id="ARBA00022839"/>
    </source>
</evidence>
<dbReference type="CDD" id="cd07435">
    <property type="entry name" value="PHP_PolIIIA_POLC"/>
    <property type="match status" value="1"/>
</dbReference>
<evidence type="ECO:0000256" key="6">
    <source>
        <dbReference type="ARBA" id="ARBA00022722"/>
    </source>
</evidence>
<feature type="domain" description="Exonuclease" evidence="13">
    <location>
        <begin position="440"/>
        <end position="605"/>
    </location>
</feature>
<dbReference type="CDD" id="cd04484">
    <property type="entry name" value="polC_OBF"/>
    <property type="match status" value="1"/>
</dbReference>
<name>A0A6N7UTI4_9FIRM</name>
<dbReference type="GO" id="GO:0006261">
    <property type="term" value="P:DNA-templated DNA replication"/>
    <property type="evidence" value="ECO:0007669"/>
    <property type="project" value="UniProtKB-UniRule"/>
</dbReference>
<dbReference type="NCBIfam" id="TIGR01405">
    <property type="entry name" value="polC_Gram_pos"/>
    <property type="match status" value="1"/>
</dbReference>
<dbReference type="EMBL" id="VULY01000018">
    <property type="protein sequence ID" value="MSR94354.1"/>
    <property type="molecule type" value="Genomic_DNA"/>
</dbReference>
<keyword evidence="3 11" id="KW-0808">Transferase</keyword>
<dbReference type="FunFam" id="3.30.420.10:FF:000045">
    <property type="entry name" value="3'-5' exonuclease DinG"/>
    <property type="match status" value="1"/>
</dbReference>
<evidence type="ECO:0000259" key="13">
    <source>
        <dbReference type="SMART" id="SM00479"/>
    </source>
</evidence>
<evidence type="ECO:0000256" key="7">
    <source>
        <dbReference type="ARBA" id="ARBA00022801"/>
    </source>
</evidence>
<keyword evidence="9 11" id="KW-0239">DNA-directed DNA polymerase</keyword>
<dbReference type="Gene3D" id="1.20.5.140">
    <property type="match status" value="1"/>
</dbReference>
<dbReference type="InterPro" id="IPR004013">
    <property type="entry name" value="PHP_dom"/>
</dbReference>
<protein>
    <recommendedName>
        <fullName evidence="11">DNA polymerase III PolC-type</fullName>
        <shortName evidence="11">PolIII</shortName>
        <ecNumber evidence="11">2.7.7.7</ecNumber>
    </recommendedName>
</protein>
<dbReference type="NCBIfam" id="TIGR00573">
    <property type="entry name" value="dnaq"/>
    <property type="match status" value="1"/>
</dbReference>
<dbReference type="InterPro" id="IPR029460">
    <property type="entry name" value="DNAPol_HHH"/>
</dbReference>
<keyword evidence="4 11" id="KW-0548">Nucleotidyltransferase</keyword>
<dbReference type="Gene3D" id="2.40.50.140">
    <property type="entry name" value="Nucleic acid-binding proteins"/>
    <property type="match status" value="1"/>
</dbReference>
<evidence type="ECO:0000256" key="10">
    <source>
        <dbReference type="ARBA" id="ARBA00049244"/>
    </source>
</evidence>
<dbReference type="Pfam" id="PF02811">
    <property type="entry name" value="PHP"/>
    <property type="match status" value="1"/>
</dbReference>
<keyword evidence="16" id="KW-1185">Reference proteome</keyword>
<dbReference type="InterPro" id="IPR036397">
    <property type="entry name" value="RNaseH_sf"/>
</dbReference>
<dbReference type="InterPro" id="IPR028112">
    <property type="entry name" value="DNA_PolC-type_N_I"/>
</dbReference>
<keyword evidence="6 11" id="KW-0540">Nuclease</keyword>
<keyword evidence="8 11" id="KW-0269">Exonuclease</keyword>
<evidence type="ECO:0000256" key="4">
    <source>
        <dbReference type="ARBA" id="ARBA00022695"/>
    </source>
</evidence>
<comment type="subcellular location">
    <subcellularLocation>
        <location evidence="11">Cytoplasm</location>
    </subcellularLocation>
</comment>
<dbReference type="InterPro" id="IPR012337">
    <property type="entry name" value="RNaseH-like_sf"/>
</dbReference>
<evidence type="ECO:0000256" key="11">
    <source>
        <dbReference type="HAMAP-Rule" id="MF_00356"/>
    </source>
</evidence>
<organism evidence="15 16">
    <name type="scientific">Suipraeoptans intestinalis</name>
    <dbReference type="NCBI Taxonomy" id="2606628"/>
    <lineage>
        <taxon>Bacteria</taxon>
        <taxon>Bacillati</taxon>
        <taxon>Bacillota</taxon>
        <taxon>Clostridia</taxon>
        <taxon>Lachnospirales</taxon>
        <taxon>Lachnospiraceae</taxon>
        <taxon>Suipraeoptans</taxon>
    </lineage>
</organism>
<dbReference type="NCBIfam" id="NF001688">
    <property type="entry name" value="PRK00448.1"/>
    <property type="match status" value="1"/>
</dbReference>
<dbReference type="InterPro" id="IPR012340">
    <property type="entry name" value="NA-bd_OB-fold"/>
</dbReference>
<keyword evidence="2 11" id="KW-0963">Cytoplasm</keyword>
<dbReference type="PANTHER" id="PTHR32294">
    <property type="entry name" value="DNA POLYMERASE III SUBUNIT ALPHA"/>
    <property type="match status" value="1"/>
</dbReference>
<dbReference type="GO" id="GO:0008408">
    <property type="term" value="F:3'-5' exonuclease activity"/>
    <property type="evidence" value="ECO:0007669"/>
    <property type="project" value="UniProtKB-UniRule"/>
</dbReference>
<dbReference type="PANTHER" id="PTHR32294:SF5">
    <property type="entry name" value="DNA POLYMERASE III POLC-TYPE"/>
    <property type="match status" value="1"/>
</dbReference>
<dbReference type="InterPro" id="IPR011708">
    <property type="entry name" value="DNA_pol3_alpha_NTPase_dom"/>
</dbReference>
<dbReference type="InterPro" id="IPR013520">
    <property type="entry name" value="Ribonucl_H"/>
</dbReference>
<dbReference type="InterPro" id="IPR040982">
    <property type="entry name" value="DNA_pol3_finger"/>
</dbReference>
<comment type="function">
    <text evidence="1 11">Required for replicative DNA synthesis. This DNA polymerase also exhibits 3' to 5' exonuclease activity.</text>
</comment>
<dbReference type="InterPro" id="IPR006054">
    <property type="entry name" value="DnaQ"/>
</dbReference>
<feature type="domain" description="Polymerase/histidinol phosphatase N-terminal" evidence="14">
    <location>
        <begin position="352"/>
        <end position="423"/>
    </location>
</feature>
<dbReference type="SMART" id="SM00481">
    <property type="entry name" value="POLIIIAc"/>
    <property type="match status" value="1"/>
</dbReference>
<dbReference type="Pfam" id="PF07733">
    <property type="entry name" value="DNA_pol3_alpha"/>
    <property type="match status" value="2"/>
</dbReference>
<dbReference type="Pfam" id="PF14579">
    <property type="entry name" value="HHH_6"/>
    <property type="match status" value="1"/>
</dbReference>
<dbReference type="Gene3D" id="3.30.420.10">
    <property type="entry name" value="Ribonuclease H-like superfamily/Ribonuclease H"/>
    <property type="match status" value="1"/>
</dbReference>
<dbReference type="GO" id="GO:0003887">
    <property type="term" value="F:DNA-directed DNA polymerase activity"/>
    <property type="evidence" value="ECO:0007669"/>
    <property type="project" value="UniProtKB-UniRule"/>
</dbReference>
<evidence type="ECO:0000256" key="2">
    <source>
        <dbReference type="ARBA" id="ARBA00022490"/>
    </source>
</evidence>
<dbReference type="InterPro" id="IPR044923">
    <property type="entry name" value="PolC_middle_finger_sf"/>
</dbReference>
<dbReference type="EC" id="2.7.7.7" evidence="11"/>
<gene>
    <name evidence="11" type="primary">polC</name>
    <name evidence="15" type="ORF">FYJ34_08830</name>
</gene>
<dbReference type="InterPro" id="IPR004805">
    <property type="entry name" value="DnaE2/DnaE/PolC"/>
</dbReference>
<keyword evidence="5 11" id="KW-0235">DNA replication</keyword>
<accession>A0A6N7UTI4</accession>
<proteinExistence type="inferred from homology"/>
<dbReference type="Gene3D" id="3.30.1900.20">
    <property type="match status" value="2"/>
</dbReference>
<evidence type="ECO:0000256" key="3">
    <source>
        <dbReference type="ARBA" id="ARBA00022679"/>
    </source>
</evidence>
<dbReference type="InterPro" id="IPR003141">
    <property type="entry name" value="Pol/His_phosphatase_N"/>
</dbReference>
<dbReference type="InterPro" id="IPR024754">
    <property type="entry name" value="DNA_PolC-like_N_II"/>
</dbReference>
<evidence type="ECO:0000313" key="15">
    <source>
        <dbReference type="EMBL" id="MSR94354.1"/>
    </source>
</evidence>
<dbReference type="Gene3D" id="1.10.150.870">
    <property type="match status" value="1"/>
</dbReference>
<dbReference type="Gene3D" id="6.10.140.1510">
    <property type="match status" value="1"/>
</dbReference>
<evidence type="ECO:0000313" key="16">
    <source>
        <dbReference type="Proteomes" id="UP000434409"/>
    </source>
</evidence>